<dbReference type="PATRIC" id="fig|35818.11.peg.68"/>
<proteinExistence type="predicted"/>
<dbReference type="RefSeq" id="WP_054198707.1">
    <property type="nucleotide sequence ID" value="NZ_JNOC01000103.1"/>
</dbReference>
<sequence length="134" mass="16022">MNKIKKFKIKRARAMKKPVCLLKILAGGDVELRFNRRHKRGKLNFEFKPIKAPIGCSETAEKILNYMFSEYLKNEENYIIHWDRVADGFFEVGETIALYENYWKGTATISRINYSLENEKLYRKRTNLEYKQLF</sequence>
<accession>A0A0N1EAR6</accession>
<protein>
    <submittedName>
        <fullName evidence="1">Uncharacterized protein</fullName>
    </submittedName>
</protein>
<evidence type="ECO:0000313" key="1">
    <source>
        <dbReference type="EMBL" id="KPH54742.1"/>
    </source>
</evidence>
<comment type="caution">
    <text evidence="1">The sequence shown here is derived from an EMBL/GenBank/DDBJ whole genome shotgun (WGS) entry which is preliminary data.</text>
</comment>
<dbReference type="EMBL" id="JNOC01000103">
    <property type="protein sequence ID" value="KPH54742.1"/>
    <property type="molecule type" value="Genomic_DNA"/>
</dbReference>
<gene>
    <name evidence="1" type="ORF">HPU229334_00350</name>
</gene>
<organism evidence="1 2">
    <name type="scientific">Helicobacter pullorum</name>
    <dbReference type="NCBI Taxonomy" id="35818"/>
    <lineage>
        <taxon>Bacteria</taxon>
        <taxon>Pseudomonadati</taxon>
        <taxon>Campylobacterota</taxon>
        <taxon>Epsilonproteobacteria</taxon>
        <taxon>Campylobacterales</taxon>
        <taxon>Helicobacteraceae</taxon>
        <taxon>Helicobacter</taxon>
    </lineage>
</organism>
<evidence type="ECO:0000313" key="2">
    <source>
        <dbReference type="Proteomes" id="UP000037997"/>
    </source>
</evidence>
<dbReference type="AlphaFoldDB" id="A0A0N1EAR6"/>
<reference evidence="1 2" key="1">
    <citation type="submission" date="2014-06" db="EMBL/GenBank/DDBJ databases">
        <title>Helicobacter pullorum isolates in fresh chicken meat - phenotypic and genotypic features.</title>
        <authorList>
            <person name="Borges V."/>
            <person name="Santos A."/>
            <person name="Correia C.B."/>
            <person name="Saraiva M."/>
            <person name="Menard A."/>
            <person name="Vieira L."/>
            <person name="Sampaio D.A."/>
            <person name="Gomes J.P."/>
            <person name="Oleastro M."/>
        </authorList>
    </citation>
    <scope>NUCLEOTIDE SEQUENCE [LARGE SCALE GENOMIC DNA]</scope>
    <source>
        <strain evidence="1 2">229334/12</strain>
    </source>
</reference>
<name>A0A0N1EAR6_9HELI</name>
<dbReference type="Proteomes" id="UP000037997">
    <property type="component" value="Unassembled WGS sequence"/>
</dbReference>